<sequence length="360" mass="38753">MVHSTGSDATQVKPQAWLQLVWEPTGLYRLAHLAVVALSLLAVVYVVSVTGGTPNPFVHLMYGPILLAAAGSGAGVATAVGLLAGVLMGPYQQASLAAAGGQPDGGWLVRALIYCAVGGGAGLVFERLRRSLRATRELAERLARGYGNTLRTLAAIVAERDEQTGGHCERVAYHAHELGKRLGVEGHDLETLWWAGLLHDLGKVGIPEYILRKPGKLTAEEYREVQRHADLGAQILLSASPEFATIAEGVRAHHERWDGKGYPRGLAGEAIPLFGRILAVADVFEVLTSRRPYREPSSVPEALAELQRNAGSQFDPQVVEALLQLVQEGRVQTEGVPPPLYHEVPVFEVRSMGLESQRAN</sequence>
<dbReference type="NCBIfam" id="TIGR00277">
    <property type="entry name" value="HDIG"/>
    <property type="match status" value="1"/>
</dbReference>
<dbReference type="PROSITE" id="PS51832">
    <property type="entry name" value="HD_GYP"/>
    <property type="match status" value="1"/>
</dbReference>
<dbReference type="InterPro" id="IPR006674">
    <property type="entry name" value="HD_domain"/>
</dbReference>
<comment type="caution">
    <text evidence="4">The sequence shown here is derived from an EMBL/GenBank/DDBJ whole genome shotgun (WGS) entry which is preliminary data.</text>
</comment>
<dbReference type="OrthoDB" id="23815at2"/>
<dbReference type="SUPFAM" id="SSF109604">
    <property type="entry name" value="HD-domain/PDEase-like"/>
    <property type="match status" value="1"/>
</dbReference>
<dbReference type="InterPro" id="IPR003607">
    <property type="entry name" value="HD/PDEase_dom"/>
</dbReference>
<dbReference type="PANTHER" id="PTHR45228">
    <property type="entry name" value="CYCLIC DI-GMP PHOSPHODIESTERASE TM_0186-RELATED"/>
    <property type="match status" value="1"/>
</dbReference>
<feature type="domain" description="HD" evidence="2">
    <location>
        <begin position="164"/>
        <end position="287"/>
    </location>
</feature>
<gene>
    <name evidence="4" type="primary">rpfG_8</name>
    <name evidence="4" type="ORF">Mterra_01102</name>
</gene>
<dbReference type="Pfam" id="PF13487">
    <property type="entry name" value="HD_5"/>
    <property type="match status" value="1"/>
</dbReference>
<proteinExistence type="predicted"/>
<dbReference type="GO" id="GO:0071111">
    <property type="term" value="F:cyclic-guanylate-specific phosphodiesterase activity"/>
    <property type="evidence" value="ECO:0007669"/>
    <property type="project" value="UniProtKB-EC"/>
</dbReference>
<feature type="transmembrane region" description="Helical" evidence="1">
    <location>
        <begin position="27"/>
        <end position="48"/>
    </location>
</feature>
<evidence type="ECO:0000259" key="2">
    <source>
        <dbReference type="PROSITE" id="PS51831"/>
    </source>
</evidence>
<evidence type="ECO:0000259" key="3">
    <source>
        <dbReference type="PROSITE" id="PS51832"/>
    </source>
</evidence>
<evidence type="ECO:0000313" key="4">
    <source>
        <dbReference type="EMBL" id="RIH87834.1"/>
    </source>
</evidence>
<dbReference type="Proteomes" id="UP000265715">
    <property type="component" value="Unassembled WGS sequence"/>
</dbReference>
<feature type="transmembrane region" description="Helical" evidence="1">
    <location>
        <begin position="60"/>
        <end position="87"/>
    </location>
</feature>
<keyword evidence="1" id="KW-0472">Membrane</keyword>
<dbReference type="RefSeq" id="WP_147372562.1">
    <property type="nucleotide sequence ID" value="NZ_QXDL01000031.1"/>
</dbReference>
<dbReference type="AlphaFoldDB" id="A0A399ET99"/>
<reference evidence="4 5" key="1">
    <citation type="submission" date="2018-08" db="EMBL/GenBank/DDBJ databases">
        <title>Meiothermus terrae DSM 26712 genome sequencing project.</title>
        <authorList>
            <person name="Da Costa M.S."/>
            <person name="Albuquerque L."/>
            <person name="Raposo P."/>
            <person name="Froufe H.J.C."/>
            <person name="Barroso C.S."/>
            <person name="Egas C."/>
        </authorList>
    </citation>
    <scope>NUCLEOTIDE SEQUENCE [LARGE SCALE GENOMIC DNA]</scope>
    <source>
        <strain evidence="4 5">DSM 26712</strain>
    </source>
</reference>
<dbReference type="CDD" id="cd00077">
    <property type="entry name" value="HDc"/>
    <property type="match status" value="1"/>
</dbReference>
<organism evidence="4 5">
    <name type="scientific">Calidithermus terrae</name>
    <dbReference type="NCBI Taxonomy" id="1408545"/>
    <lineage>
        <taxon>Bacteria</taxon>
        <taxon>Thermotogati</taxon>
        <taxon>Deinococcota</taxon>
        <taxon>Deinococci</taxon>
        <taxon>Thermales</taxon>
        <taxon>Thermaceae</taxon>
        <taxon>Calidithermus</taxon>
    </lineage>
</organism>
<dbReference type="SMART" id="SM00471">
    <property type="entry name" value="HDc"/>
    <property type="match status" value="1"/>
</dbReference>
<dbReference type="InterPro" id="IPR037522">
    <property type="entry name" value="HD_GYP_dom"/>
</dbReference>
<accession>A0A399ET99</accession>
<feature type="transmembrane region" description="Helical" evidence="1">
    <location>
        <begin position="107"/>
        <end position="125"/>
    </location>
</feature>
<keyword evidence="5" id="KW-1185">Reference proteome</keyword>
<keyword evidence="1" id="KW-1133">Transmembrane helix</keyword>
<dbReference type="EC" id="3.1.4.52" evidence="4"/>
<evidence type="ECO:0000256" key="1">
    <source>
        <dbReference type="SAM" id="Phobius"/>
    </source>
</evidence>
<dbReference type="InterPro" id="IPR006675">
    <property type="entry name" value="HDIG_dom"/>
</dbReference>
<protein>
    <submittedName>
        <fullName evidence="4">Cyclic di-GMP phosphodiesterase response regulator RpfG</fullName>
        <ecNumber evidence="4">3.1.4.52</ecNumber>
    </submittedName>
</protein>
<keyword evidence="4" id="KW-0378">Hydrolase</keyword>
<evidence type="ECO:0000313" key="5">
    <source>
        <dbReference type="Proteomes" id="UP000265715"/>
    </source>
</evidence>
<dbReference type="InterPro" id="IPR052020">
    <property type="entry name" value="Cyclic_di-GMP/3'3'-cGAMP_PDE"/>
</dbReference>
<feature type="domain" description="HD-GYP" evidence="3">
    <location>
        <begin position="142"/>
        <end position="338"/>
    </location>
</feature>
<dbReference type="PANTHER" id="PTHR45228:SF4">
    <property type="entry name" value="LIPOPROTEIN"/>
    <property type="match status" value="1"/>
</dbReference>
<keyword evidence="1" id="KW-0812">Transmembrane</keyword>
<name>A0A399ET99_9DEIN</name>
<dbReference type="EMBL" id="QXDL01000031">
    <property type="protein sequence ID" value="RIH87834.1"/>
    <property type="molecule type" value="Genomic_DNA"/>
</dbReference>
<dbReference type="Gene3D" id="1.10.3210.10">
    <property type="entry name" value="Hypothetical protein af1432"/>
    <property type="match status" value="1"/>
</dbReference>
<dbReference type="PROSITE" id="PS51831">
    <property type="entry name" value="HD"/>
    <property type="match status" value="1"/>
</dbReference>